<evidence type="ECO:0000313" key="2">
    <source>
        <dbReference type="EMBL" id="ORD94001.1"/>
    </source>
</evidence>
<accession>A0A1Y1S6F5</accession>
<evidence type="ECO:0000313" key="3">
    <source>
        <dbReference type="Proteomes" id="UP000192639"/>
    </source>
</evidence>
<evidence type="ECO:0000256" key="1">
    <source>
        <dbReference type="SAM" id="Coils"/>
    </source>
</evidence>
<comment type="caution">
    <text evidence="2">The sequence shown here is derived from an EMBL/GenBank/DDBJ whole genome shotgun (WGS) entry which is preliminary data.</text>
</comment>
<organism evidence="2 3">
    <name type="scientific">Enterospora canceri</name>
    <dbReference type="NCBI Taxonomy" id="1081671"/>
    <lineage>
        <taxon>Eukaryota</taxon>
        <taxon>Fungi</taxon>
        <taxon>Fungi incertae sedis</taxon>
        <taxon>Microsporidia</taxon>
        <taxon>Enterocytozoonidae</taxon>
        <taxon>Enterospora</taxon>
    </lineage>
</organism>
<keyword evidence="1" id="KW-0175">Coiled coil</keyword>
<protein>
    <submittedName>
        <fullName evidence="2">Uncharacterized protein</fullName>
    </submittedName>
</protein>
<feature type="coiled-coil region" evidence="1">
    <location>
        <begin position="84"/>
        <end position="118"/>
    </location>
</feature>
<gene>
    <name evidence="2" type="ORF">ECANGB1_1288</name>
</gene>
<sequence length="289" mass="33472">MTNSERDTSLLNLENEYESIKDYFTSVKFAYRERESKKFFYDNLHDDGVSISGRVLEQSKANLRSVKRIYEEKSESMSGLSKEQFEIETEIRESERERDKLAEEINALQSDANRLEIIRSSGERQRGLEEQLGAMKAENGKTQLRLNETRAIFDRNEIDDLLRKERELIERKRELTGEVRRLTVAGSEEEIEEVFCWHRMLGEFYKALFGEVEVKKEGNRVWVTVTVTGRMRVTVVGKRVVEIEAADCPKSMAAAFVRCRSLCLRIGDPRLAICCCCLQSVASLMRLDN</sequence>
<reference evidence="2 3" key="1">
    <citation type="journal article" date="2017" name="Environ. Microbiol.">
        <title>Decay of the glycolytic pathway and adaptation to intranuclear parasitism within Enterocytozoonidae microsporidia.</title>
        <authorList>
            <person name="Wiredu Boakye D."/>
            <person name="Jaroenlak P."/>
            <person name="Prachumwat A."/>
            <person name="Williams T.A."/>
            <person name="Bateman K.S."/>
            <person name="Itsathitphaisarn O."/>
            <person name="Sritunyalucksana K."/>
            <person name="Paszkiewicz K.H."/>
            <person name="Moore K.A."/>
            <person name="Stentiford G.D."/>
            <person name="Williams B.A."/>
        </authorList>
    </citation>
    <scope>NUCLEOTIDE SEQUENCE [LARGE SCALE GENOMIC DNA]</scope>
    <source>
        <strain evidence="2 3">GB1</strain>
    </source>
</reference>
<keyword evidence="3" id="KW-1185">Reference proteome</keyword>
<dbReference type="EMBL" id="LWDP01000036">
    <property type="protein sequence ID" value="ORD94001.1"/>
    <property type="molecule type" value="Genomic_DNA"/>
</dbReference>
<proteinExistence type="predicted"/>
<dbReference type="AlphaFoldDB" id="A0A1Y1S6F5"/>
<dbReference type="VEuPathDB" id="MicrosporidiaDB:ECANGB1_1288"/>
<name>A0A1Y1S6F5_9MICR</name>
<dbReference type="OrthoDB" id="2191229at2759"/>
<dbReference type="Proteomes" id="UP000192639">
    <property type="component" value="Unassembled WGS sequence"/>
</dbReference>